<organism evidence="12 13">
    <name type="scientific">Calditerricola satsumensis</name>
    <dbReference type="NCBI Taxonomy" id="373054"/>
    <lineage>
        <taxon>Bacteria</taxon>
        <taxon>Bacillati</taxon>
        <taxon>Bacillota</taxon>
        <taxon>Bacilli</taxon>
        <taxon>Bacillales</taxon>
        <taxon>Bacillaceae</taxon>
        <taxon>Calditerricola</taxon>
    </lineage>
</organism>
<evidence type="ECO:0000256" key="7">
    <source>
        <dbReference type="ARBA" id="ARBA00023027"/>
    </source>
</evidence>
<dbReference type="AlphaFoldDB" id="A0A8J3BAV4"/>
<protein>
    <recommendedName>
        <fullName evidence="8 10">NH(3)-dependent NAD(+) synthetase</fullName>
        <ecNumber evidence="8 10">6.3.1.5</ecNumber>
    </recommendedName>
</protein>
<evidence type="ECO:0000256" key="8">
    <source>
        <dbReference type="HAMAP-Rule" id="MF_00193"/>
    </source>
</evidence>
<comment type="pathway">
    <text evidence="8">Cofactor biosynthesis; NAD(+) biosynthesis; NAD(+) from deamido-NAD(+) (ammonia route): step 1/1.</text>
</comment>
<dbReference type="InterPro" id="IPR014729">
    <property type="entry name" value="Rossmann-like_a/b/a_fold"/>
</dbReference>
<feature type="binding site" evidence="8">
    <location>
        <position position="192"/>
    </location>
    <ligand>
        <name>ATP</name>
        <dbReference type="ChEBI" id="CHEBI:30616"/>
    </ligand>
</feature>
<evidence type="ECO:0000256" key="3">
    <source>
        <dbReference type="ARBA" id="ARBA00022723"/>
    </source>
</evidence>
<reference evidence="12" key="1">
    <citation type="journal article" date="2014" name="Int. J. Syst. Evol. Microbiol.">
        <title>Complete genome sequence of Corynebacterium casei LMG S-19264T (=DSM 44701T), isolated from a smear-ripened cheese.</title>
        <authorList>
            <consortium name="US DOE Joint Genome Institute (JGI-PGF)"/>
            <person name="Walter F."/>
            <person name="Albersmeier A."/>
            <person name="Kalinowski J."/>
            <person name="Ruckert C."/>
        </authorList>
    </citation>
    <scope>NUCLEOTIDE SEQUENCE</scope>
    <source>
        <strain evidence="12">JCM 14719</strain>
    </source>
</reference>
<evidence type="ECO:0000313" key="13">
    <source>
        <dbReference type="Proteomes" id="UP000637720"/>
    </source>
</evidence>
<dbReference type="UniPathway" id="UPA00253">
    <property type="reaction ID" value="UER00333"/>
</dbReference>
<sequence length="249" mass="27492">MNLAQKVDFVVEWLRQQVKFTGAKGLVVGISGGVDSALTAFLVKRACPDASLGLIMPCKSNPVDREYALKVVEACGIRHLEVDLSAVHETLFSAVQQELRAAGLVDENTPTRTADGNLRARLRMCTLYAVANTLNYLVVGTDNAAEVYTGYFTKYGDGGVDILPIANLRKREVREWARFVGVPEEVIRRAPTAGLWEGQTDEAEMGVTYDAIDDFLDGKPVSDRDREIILILHKRTAHKRQLPPSPPRL</sequence>
<dbReference type="GO" id="GO:0008795">
    <property type="term" value="F:NAD+ synthase activity"/>
    <property type="evidence" value="ECO:0007669"/>
    <property type="project" value="UniProtKB-UniRule"/>
</dbReference>
<dbReference type="GO" id="GO:0046872">
    <property type="term" value="F:metal ion binding"/>
    <property type="evidence" value="ECO:0007669"/>
    <property type="project" value="UniProtKB-KW"/>
</dbReference>
<dbReference type="GO" id="GO:0005737">
    <property type="term" value="C:cytoplasm"/>
    <property type="evidence" value="ECO:0007669"/>
    <property type="project" value="InterPro"/>
</dbReference>
<feature type="binding site" description="in other chain" evidence="8">
    <location>
        <position position="154"/>
    </location>
    <ligand>
        <name>deamido-NAD(+)</name>
        <dbReference type="ChEBI" id="CHEBI:58437"/>
        <note>ligand shared between two neighboring subunits</note>
    </ligand>
</feature>
<dbReference type="SUPFAM" id="SSF52402">
    <property type="entry name" value="Adenine nucleotide alpha hydrolases-like"/>
    <property type="match status" value="1"/>
</dbReference>
<evidence type="ECO:0000256" key="4">
    <source>
        <dbReference type="ARBA" id="ARBA00022741"/>
    </source>
</evidence>
<feature type="binding site" description="in other chain" evidence="8">
    <location>
        <begin position="238"/>
        <end position="239"/>
    </location>
    <ligand>
        <name>deamido-NAD(+)</name>
        <dbReference type="ChEBI" id="CHEBI:58437"/>
        <note>ligand shared between two neighboring subunits</note>
    </ligand>
</feature>
<dbReference type="RefSeq" id="WP_054671283.1">
    <property type="nucleotide sequence ID" value="NZ_BMOF01000027.1"/>
</dbReference>
<feature type="domain" description="NAD/GMP synthase" evidence="11">
    <location>
        <begin position="10"/>
        <end position="243"/>
    </location>
</feature>
<name>A0A8J3BAV4_9BACI</name>
<dbReference type="GO" id="GO:0003952">
    <property type="term" value="F:NAD+ synthase (glutamine-hydrolyzing) activity"/>
    <property type="evidence" value="ECO:0007669"/>
    <property type="project" value="InterPro"/>
</dbReference>
<dbReference type="Proteomes" id="UP000637720">
    <property type="component" value="Unassembled WGS sequence"/>
</dbReference>
<dbReference type="InterPro" id="IPR022310">
    <property type="entry name" value="NAD/GMP_synthase"/>
</dbReference>
<evidence type="ECO:0000259" key="11">
    <source>
        <dbReference type="Pfam" id="PF02540"/>
    </source>
</evidence>
<feature type="binding site" evidence="8">
    <location>
        <position position="170"/>
    </location>
    <ligand>
        <name>ATP</name>
        <dbReference type="ChEBI" id="CHEBI:30616"/>
    </ligand>
</feature>
<dbReference type="HAMAP" id="MF_00193">
    <property type="entry name" value="NadE_ammonia_dep"/>
    <property type="match status" value="1"/>
</dbReference>
<keyword evidence="5 8" id="KW-0067">ATP-binding</keyword>
<keyword evidence="3 8" id="KW-0479">Metal-binding</keyword>
<dbReference type="Gene3D" id="3.40.50.620">
    <property type="entry name" value="HUPs"/>
    <property type="match status" value="1"/>
</dbReference>
<keyword evidence="2 8" id="KW-0436">Ligase</keyword>
<feature type="binding site" evidence="8">
    <location>
        <begin position="29"/>
        <end position="36"/>
    </location>
    <ligand>
        <name>ATP</name>
        <dbReference type="ChEBI" id="CHEBI:30616"/>
    </ligand>
</feature>
<keyword evidence="4 8" id="KW-0547">Nucleotide-binding</keyword>
<proteinExistence type="inferred from homology"/>
<evidence type="ECO:0000256" key="10">
    <source>
        <dbReference type="RuleBase" id="RU003812"/>
    </source>
</evidence>
<keyword evidence="13" id="KW-1185">Reference proteome</keyword>
<feature type="binding site" evidence="8">
    <location>
        <position position="161"/>
    </location>
    <ligand>
        <name>deamido-NAD(+)</name>
        <dbReference type="ChEBI" id="CHEBI:58437"/>
        <note>ligand shared between two neighboring subunits</note>
    </ligand>
</feature>
<gene>
    <name evidence="8" type="primary">nadE</name>
    <name evidence="12" type="ORF">GCM10007043_14660</name>
</gene>
<dbReference type="CDD" id="cd00553">
    <property type="entry name" value="NAD_synthase"/>
    <property type="match status" value="1"/>
</dbReference>
<evidence type="ECO:0000256" key="2">
    <source>
        <dbReference type="ARBA" id="ARBA00022598"/>
    </source>
</evidence>
<evidence type="ECO:0000313" key="12">
    <source>
        <dbReference type="EMBL" id="GGK01648.1"/>
    </source>
</evidence>
<evidence type="ECO:0000256" key="6">
    <source>
        <dbReference type="ARBA" id="ARBA00022842"/>
    </source>
</evidence>
<dbReference type="GO" id="GO:0004359">
    <property type="term" value="F:glutaminase activity"/>
    <property type="evidence" value="ECO:0007669"/>
    <property type="project" value="InterPro"/>
</dbReference>
<keyword evidence="6 8" id="KW-0460">Magnesium</keyword>
<dbReference type="InterPro" id="IPR022926">
    <property type="entry name" value="NH(3)-dep_NAD(+)_synth"/>
</dbReference>
<comment type="similarity">
    <text evidence="1 8 9">Belongs to the NAD synthetase family.</text>
</comment>
<evidence type="ECO:0000256" key="9">
    <source>
        <dbReference type="RuleBase" id="RU003811"/>
    </source>
</evidence>
<feature type="binding site" description="in other chain" evidence="8">
    <location>
        <position position="121"/>
    </location>
    <ligand>
        <name>deamido-NAD(+)</name>
        <dbReference type="ChEBI" id="CHEBI:58437"/>
        <note>ligand shared between two neighboring subunits</note>
    </ligand>
</feature>
<feature type="binding site" evidence="8">
    <location>
        <position position="146"/>
    </location>
    <ligand>
        <name>Mg(2+)</name>
        <dbReference type="ChEBI" id="CHEBI:18420"/>
    </ligand>
</feature>
<comment type="caution">
    <text evidence="12">The sequence shown here is derived from an EMBL/GenBank/DDBJ whole genome shotgun (WGS) entry which is preliminary data.</text>
</comment>
<dbReference type="EC" id="6.3.1.5" evidence="8 10"/>
<dbReference type="GO" id="GO:0009435">
    <property type="term" value="P:NAD+ biosynthetic process"/>
    <property type="evidence" value="ECO:0007669"/>
    <property type="project" value="UniProtKB-UniRule"/>
</dbReference>
<comment type="function">
    <text evidence="8">Catalyzes the ATP-dependent amidation of deamido-NAD to form NAD. Uses ammonia as a nitrogen source.</text>
</comment>
<keyword evidence="7 8" id="KW-0520">NAD</keyword>
<evidence type="ECO:0000256" key="1">
    <source>
        <dbReference type="ARBA" id="ARBA00005859"/>
    </source>
</evidence>
<evidence type="ECO:0000256" key="5">
    <source>
        <dbReference type="ARBA" id="ARBA00022840"/>
    </source>
</evidence>
<comment type="subunit">
    <text evidence="8">Homodimer.</text>
</comment>
<dbReference type="PANTHER" id="PTHR23090:SF9">
    <property type="entry name" value="GLUTAMINE-DEPENDENT NAD(+) SYNTHETASE"/>
    <property type="match status" value="1"/>
</dbReference>
<feature type="binding site" evidence="8">
    <location>
        <position position="35"/>
    </location>
    <ligand>
        <name>Mg(2+)</name>
        <dbReference type="ChEBI" id="CHEBI:18420"/>
    </ligand>
</feature>
<comment type="catalytic activity">
    <reaction evidence="8 10">
        <text>deamido-NAD(+) + NH4(+) + ATP = AMP + diphosphate + NAD(+) + H(+)</text>
        <dbReference type="Rhea" id="RHEA:21188"/>
        <dbReference type="ChEBI" id="CHEBI:15378"/>
        <dbReference type="ChEBI" id="CHEBI:28938"/>
        <dbReference type="ChEBI" id="CHEBI:30616"/>
        <dbReference type="ChEBI" id="CHEBI:33019"/>
        <dbReference type="ChEBI" id="CHEBI:57540"/>
        <dbReference type="ChEBI" id="CHEBI:58437"/>
        <dbReference type="ChEBI" id="CHEBI:456215"/>
        <dbReference type="EC" id="6.3.1.5"/>
    </reaction>
</comment>
<dbReference type="NCBIfam" id="TIGR00552">
    <property type="entry name" value="nadE"/>
    <property type="match status" value="1"/>
</dbReference>
<feature type="binding site" evidence="8">
    <location>
        <position position="141"/>
    </location>
    <ligand>
        <name>ATP</name>
        <dbReference type="ChEBI" id="CHEBI:30616"/>
    </ligand>
</feature>
<dbReference type="PANTHER" id="PTHR23090">
    <property type="entry name" value="NH 3 /GLUTAMINE-DEPENDENT NAD + SYNTHETASE"/>
    <property type="match status" value="1"/>
</dbReference>
<reference evidence="12" key="2">
    <citation type="submission" date="2020-09" db="EMBL/GenBank/DDBJ databases">
        <authorList>
            <person name="Sun Q."/>
            <person name="Ohkuma M."/>
        </authorList>
    </citation>
    <scope>NUCLEOTIDE SEQUENCE</scope>
    <source>
        <strain evidence="12">JCM 14719</strain>
    </source>
</reference>
<dbReference type="Pfam" id="PF02540">
    <property type="entry name" value="NAD_synthase"/>
    <property type="match status" value="1"/>
</dbReference>
<accession>A0A8J3BAV4</accession>
<dbReference type="EMBL" id="BMOF01000027">
    <property type="protein sequence ID" value="GGK01648.1"/>
    <property type="molecule type" value="Genomic_DNA"/>
</dbReference>
<dbReference type="InterPro" id="IPR003694">
    <property type="entry name" value="NAD_synthase"/>
</dbReference>
<dbReference type="GO" id="GO:0005524">
    <property type="term" value="F:ATP binding"/>
    <property type="evidence" value="ECO:0007669"/>
    <property type="project" value="UniProtKB-UniRule"/>
</dbReference>